<keyword evidence="1" id="KW-0929">Antimicrobial</keyword>
<dbReference type="InterPro" id="IPR002901">
    <property type="entry name" value="MGlyc_endo_b_GlcNAc-like_dom"/>
</dbReference>
<evidence type="ECO:0000256" key="6">
    <source>
        <dbReference type="SAM" id="SignalP"/>
    </source>
</evidence>
<reference evidence="8 9" key="1">
    <citation type="submission" date="2016-10" db="EMBL/GenBank/DDBJ databases">
        <authorList>
            <person name="Varghese N."/>
            <person name="Submissions S."/>
        </authorList>
    </citation>
    <scope>NUCLEOTIDE SEQUENCE [LARGE SCALE GENOMIC DNA]</scope>
    <source>
        <strain evidence="8 9">DSM 25353</strain>
    </source>
</reference>
<dbReference type="Pfam" id="PF01476">
    <property type="entry name" value="LysM"/>
    <property type="match status" value="1"/>
</dbReference>
<accession>A0A8X8I9C4</accession>
<dbReference type="InterPro" id="IPR018392">
    <property type="entry name" value="LysM"/>
</dbReference>
<keyword evidence="9" id="KW-1185">Reference proteome</keyword>
<evidence type="ECO:0000256" key="2">
    <source>
        <dbReference type="ARBA" id="ARBA00022638"/>
    </source>
</evidence>
<dbReference type="Pfam" id="PF01832">
    <property type="entry name" value="Glucosaminidase"/>
    <property type="match status" value="1"/>
</dbReference>
<dbReference type="PANTHER" id="PTHR33308">
    <property type="entry name" value="PEPTIDOGLYCAN HYDROLASE FLGJ"/>
    <property type="match status" value="1"/>
</dbReference>
<dbReference type="Gene3D" id="3.10.350.10">
    <property type="entry name" value="LysM domain"/>
    <property type="match status" value="1"/>
</dbReference>
<evidence type="ECO:0000256" key="4">
    <source>
        <dbReference type="ARBA" id="ARBA00032108"/>
    </source>
</evidence>
<evidence type="ECO:0000313" key="9">
    <source>
        <dbReference type="Proteomes" id="UP000198711"/>
    </source>
</evidence>
<dbReference type="InterPro" id="IPR051056">
    <property type="entry name" value="Glycosyl_Hydrolase_73"/>
</dbReference>
<feature type="domain" description="LysM" evidence="7">
    <location>
        <begin position="303"/>
        <end position="347"/>
    </location>
</feature>
<organism evidence="8 9">
    <name type="scientific">Hydrobacter penzbergensis</name>
    <dbReference type="NCBI Taxonomy" id="1235997"/>
    <lineage>
        <taxon>Bacteria</taxon>
        <taxon>Pseudomonadati</taxon>
        <taxon>Bacteroidota</taxon>
        <taxon>Chitinophagia</taxon>
        <taxon>Chitinophagales</taxon>
        <taxon>Chitinophagaceae</taxon>
        <taxon>Hydrobacter</taxon>
    </lineage>
</organism>
<evidence type="ECO:0000313" key="8">
    <source>
        <dbReference type="EMBL" id="SDW24005.1"/>
    </source>
</evidence>
<keyword evidence="6" id="KW-0732">Signal</keyword>
<dbReference type="Proteomes" id="UP000198711">
    <property type="component" value="Unassembled WGS sequence"/>
</dbReference>
<feature type="chain" id="PRO_5036465328" description="Peptidoglycan hydrolase" evidence="6">
    <location>
        <begin position="21"/>
        <end position="362"/>
    </location>
</feature>
<protein>
    <recommendedName>
        <fullName evidence="4">Peptidoglycan hydrolase</fullName>
    </recommendedName>
</protein>
<dbReference type="PROSITE" id="PS51782">
    <property type="entry name" value="LYSM"/>
    <property type="match status" value="1"/>
</dbReference>
<dbReference type="CDD" id="cd00118">
    <property type="entry name" value="LysM"/>
    <property type="match status" value="1"/>
</dbReference>
<keyword evidence="2" id="KW-0081">Bacteriolytic enzyme</keyword>
<dbReference type="SMART" id="SM00257">
    <property type="entry name" value="LysM"/>
    <property type="match status" value="1"/>
</dbReference>
<dbReference type="EMBL" id="FNNO01000001">
    <property type="protein sequence ID" value="SDW24005.1"/>
    <property type="molecule type" value="Genomic_DNA"/>
</dbReference>
<keyword evidence="3 8" id="KW-0378">Hydrolase</keyword>
<dbReference type="InterPro" id="IPR036779">
    <property type="entry name" value="LysM_dom_sf"/>
</dbReference>
<evidence type="ECO:0000256" key="5">
    <source>
        <dbReference type="SAM" id="MobiDB-lite"/>
    </source>
</evidence>
<dbReference type="Gene3D" id="1.10.530.10">
    <property type="match status" value="1"/>
</dbReference>
<dbReference type="GO" id="GO:0031640">
    <property type="term" value="P:killing of cells of another organism"/>
    <property type="evidence" value="ECO:0007669"/>
    <property type="project" value="UniProtKB-KW"/>
</dbReference>
<feature type="region of interest" description="Disordered" evidence="5">
    <location>
        <begin position="213"/>
        <end position="232"/>
    </location>
</feature>
<evidence type="ECO:0000259" key="7">
    <source>
        <dbReference type="PROSITE" id="PS51782"/>
    </source>
</evidence>
<gene>
    <name evidence="8" type="ORF">SAMN05444410_101591</name>
</gene>
<dbReference type="SUPFAM" id="SSF54106">
    <property type="entry name" value="LysM domain"/>
    <property type="match status" value="1"/>
</dbReference>
<dbReference type="AlphaFoldDB" id="A0A8X8I9C4"/>
<evidence type="ECO:0000256" key="3">
    <source>
        <dbReference type="ARBA" id="ARBA00022801"/>
    </source>
</evidence>
<proteinExistence type="predicted"/>
<sequence length="362" mass="40243">MMKKLILLVCLGLCFNAAMSQSERATTYINTYKELAIAEMIRSGVPASITLAQGILESDYGESELAQKSNNHFGIKCKTEWTGPKTYHDDDERGECFRVYASAAASYRDHSDFLKNRPYYTDLFKLDPTDDEGWAYGLKKAGYATERDYPQRLLKLINDYDLHKYNLVALDRIKNGMPASNATAPVKAISEDAVPGSINLATTTTATEEKAEEEHAEAESVTHATTVTSKKARPSNYPAGTIFTINHTKVIYAAEGTSLLALAGQYDISLGKLLDFNELNEMDILDTDRLLFLERKMKRGATDIHIVAENESLYDIAQKEGVRMESLMEYNNLKKDARLSAGQKLYLRAASPVVAKSSKASK</sequence>
<comment type="caution">
    <text evidence="8">The sequence shown here is derived from an EMBL/GenBank/DDBJ whole genome shotgun (WGS) entry which is preliminary data.</text>
</comment>
<feature type="signal peptide" evidence="6">
    <location>
        <begin position="1"/>
        <end position="20"/>
    </location>
</feature>
<dbReference type="PANTHER" id="PTHR33308:SF9">
    <property type="entry name" value="PEPTIDOGLYCAN HYDROLASE FLGJ"/>
    <property type="match status" value="1"/>
</dbReference>
<dbReference type="RefSeq" id="WP_092721773.1">
    <property type="nucleotide sequence ID" value="NZ_FNNO01000001.1"/>
</dbReference>
<evidence type="ECO:0000256" key="1">
    <source>
        <dbReference type="ARBA" id="ARBA00022529"/>
    </source>
</evidence>
<dbReference type="SMART" id="SM00047">
    <property type="entry name" value="LYZ2"/>
    <property type="match status" value="1"/>
</dbReference>
<name>A0A8X8I9C4_9BACT</name>
<dbReference type="GO" id="GO:0004040">
    <property type="term" value="F:amidase activity"/>
    <property type="evidence" value="ECO:0007669"/>
    <property type="project" value="InterPro"/>
</dbReference>
<dbReference type="GO" id="GO:0042742">
    <property type="term" value="P:defense response to bacterium"/>
    <property type="evidence" value="ECO:0007669"/>
    <property type="project" value="UniProtKB-KW"/>
</dbReference>